<accession>A0A5E4NH94</accession>
<name>A0A5E4NH94_9HEMI</name>
<keyword evidence="2" id="KW-1185">Reference proteome</keyword>
<reference evidence="1 2" key="1">
    <citation type="submission" date="2019-08" db="EMBL/GenBank/DDBJ databases">
        <authorList>
            <person name="Alioto T."/>
            <person name="Alioto T."/>
            <person name="Gomez Garrido J."/>
        </authorList>
    </citation>
    <scope>NUCLEOTIDE SEQUENCE [LARGE SCALE GENOMIC DNA]</scope>
</reference>
<dbReference type="AlphaFoldDB" id="A0A5E4NH94"/>
<evidence type="ECO:0000313" key="1">
    <source>
        <dbReference type="EMBL" id="VVC42542.1"/>
    </source>
</evidence>
<dbReference type="Proteomes" id="UP000325440">
    <property type="component" value="Unassembled WGS sequence"/>
</dbReference>
<gene>
    <name evidence="1" type="ORF">CINCED_3A010447</name>
</gene>
<dbReference type="EMBL" id="CABPRJ010001959">
    <property type="protein sequence ID" value="VVC42542.1"/>
    <property type="molecule type" value="Genomic_DNA"/>
</dbReference>
<protein>
    <submittedName>
        <fullName evidence="1">Aspartic peptidase domain</fullName>
    </submittedName>
</protein>
<organism evidence="1 2">
    <name type="scientific">Cinara cedri</name>
    <dbReference type="NCBI Taxonomy" id="506608"/>
    <lineage>
        <taxon>Eukaryota</taxon>
        <taxon>Metazoa</taxon>
        <taxon>Ecdysozoa</taxon>
        <taxon>Arthropoda</taxon>
        <taxon>Hexapoda</taxon>
        <taxon>Insecta</taxon>
        <taxon>Pterygota</taxon>
        <taxon>Neoptera</taxon>
        <taxon>Paraneoptera</taxon>
        <taxon>Hemiptera</taxon>
        <taxon>Sternorrhyncha</taxon>
        <taxon>Aphidomorpha</taxon>
        <taxon>Aphidoidea</taxon>
        <taxon>Aphididae</taxon>
        <taxon>Lachninae</taxon>
        <taxon>Cinara</taxon>
    </lineage>
</organism>
<feature type="non-terminal residue" evidence="1">
    <location>
        <position position="1"/>
    </location>
</feature>
<proteinExistence type="predicted"/>
<evidence type="ECO:0000313" key="2">
    <source>
        <dbReference type="Proteomes" id="UP000325440"/>
    </source>
</evidence>
<sequence length="242" mass="27884">PLNNPLQFLTTRNQPLEHCFTALQDYRIILYGYTYILLSSVSLLYSNSISVPDLDDTETRFYRGQPGDMPGVPAASHNVTTDTRTLRSTRALRLCRRTGRDNMQKRLENESDSDNDVKYTFEINQIKNDGINEKKWFQTIFVNGIEIHFQLDSGAETNILPLRVNKVNVKYSIEFDNFIKVNKEILESICTLPGVMRIKLTKGVIPMANSFWTVPLTIKFRLDEMFKLLTNKGIIIIIMIIL</sequence>